<evidence type="ECO:0000313" key="3">
    <source>
        <dbReference type="Proteomes" id="UP000789706"/>
    </source>
</evidence>
<keyword evidence="3" id="KW-1185">Reference proteome</keyword>
<organism evidence="2 3">
    <name type="scientific">Diversispora eburnea</name>
    <dbReference type="NCBI Taxonomy" id="1213867"/>
    <lineage>
        <taxon>Eukaryota</taxon>
        <taxon>Fungi</taxon>
        <taxon>Fungi incertae sedis</taxon>
        <taxon>Mucoromycota</taxon>
        <taxon>Glomeromycotina</taxon>
        <taxon>Glomeromycetes</taxon>
        <taxon>Diversisporales</taxon>
        <taxon>Diversisporaceae</taxon>
        <taxon>Diversispora</taxon>
    </lineage>
</organism>
<comment type="caution">
    <text evidence="2">The sequence shown here is derived from an EMBL/GenBank/DDBJ whole genome shotgun (WGS) entry which is preliminary data.</text>
</comment>
<name>A0A9N8WL94_9GLOM</name>
<gene>
    <name evidence="2" type="ORF">DEBURN_LOCUS4085</name>
</gene>
<feature type="region of interest" description="Disordered" evidence="1">
    <location>
        <begin position="1"/>
        <end position="25"/>
    </location>
</feature>
<dbReference type="SUPFAM" id="SSF47095">
    <property type="entry name" value="HMG-box"/>
    <property type="match status" value="1"/>
</dbReference>
<proteinExistence type="predicted"/>
<sequence length="47" mass="5395">MAKEKTTKRSGTVKAENPNVRHKDAFKIVAQRWKDSTENPKNQVQAK</sequence>
<protein>
    <submittedName>
        <fullName evidence="2">9962_t:CDS:1</fullName>
    </submittedName>
</protein>
<dbReference type="OrthoDB" id="667577at2759"/>
<dbReference type="EMBL" id="CAJVPK010000289">
    <property type="protein sequence ID" value="CAG8489304.1"/>
    <property type="molecule type" value="Genomic_DNA"/>
</dbReference>
<evidence type="ECO:0000313" key="2">
    <source>
        <dbReference type="EMBL" id="CAG8489304.1"/>
    </source>
</evidence>
<dbReference type="InterPro" id="IPR036910">
    <property type="entry name" value="HMG_box_dom_sf"/>
</dbReference>
<dbReference type="Proteomes" id="UP000789706">
    <property type="component" value="Unassembled WGS sequence"/>
</dbReference>
<dbReference type="AlphaFoldDB" id="A0A9N8WL94"/>
<evidence type="ECO:0000256" key="1">
    <source>
        <dbReference type="SAM" id="MobiDB-lite"/>
    </source>
</evidence>
<accession>A0A9N8WL94</accession>
<reference evidence="2" key="1">
    <citation type="submission" date="2021-06" db="EMBL/GenBank/DDBJ databases">
        <authorList>
            <person name="Kallberg Y."/>
            <person name="Tangrot J."/>
            <person name="Rosling A."/>
        </authorList>
    </citation>
    <scope>NUCLEOTIDE SEQUENCE</scope>
    <source>
        <strain evidence="2">AZ414A</strain>
    </source>
</reference>